<reference evidence="1" key="1">
    <citation type="submission" date="2021-02" db="EMBL/GenBank/DDBJ databases">
        <authorList>
            <person name="Nowell W R."/>
        </authorList>
    </citation>
    <scope>NUCLEOTIDE SEQUENCE</scope>
</reference>
<evidence type="ECO:0000313" key="3">
    <source>
        <dbReference type="Proteomes" id="UP000663828"/>
    </source>
</evidence>
<organism evidence="1 3">
    <name type="scientific">Adineta ricciae</name>
    <name type="common">Rotifer</name>
    <dbReference type="NCBI Taxonomy" id="249248"/>
    <lineage>
        <taxon>Eukaryota</taxon>
        <taxon>Metazoa</taxon>
        <taxon>Spiralia</taxon>
        <taxon>Gnathifera</taxon>
        <taxon>Rotifera</taxon>
        <taxon>Eurotatoria</taxon>
        <taxon>Bdelloidea</taxon>
        <taxon>Adinetida</taxon>
        <taxon>Adinetidae</taxon>
        <taxon>Adineta</taxon>
    </lineage>
</organism>
<name>A0A813PEG5_ADIRI</name>
<gene>
    <name evidence="2" type="ORF">EDS130_LOCUS43551</name>
    <name evidence="1" type="ORF">XAT740_LOCUS364</name>
</gene>
<sequence>MMSESQLLFEKNQDFSSFSKNDQLVLLHGRLKYVVGLSSAFLLRYIDLYKDETFSGIVKSIYGSNVYSTSRYTSHLIDSDIVLVKLVFSILIFSIFDYISYNTNKNSFNNLKNSNSISNIPNLYIELAWKYLLYEYDHFYAVKCFSNILRYIFMINSAIVIVLQHDEWTNMVDNIIKQTEENLSLSN</sequence>
<dbReference type="AlphaFoldDB" id="A0A813PEG5"/>
<proteinExistence type="predicted"/>
<protein>
    <submittedName>
        <fullName evidence="1">Uncharacterized protein</fullName>
    </submittedName>
</protein>
<evidence type="ECO:0000313" key="1">
    <source>
        <dbReference type="EMBL" id="CAF0749953.1"/>
    </source>
</evidence>
<accession>A0A813PEG5</accession>
<dbReference type="Proteomes" id="UP000663852">
    <property type="component" value="Unassembled WGS sequence"/>
</dbReference>
<dbReference type="Proteomes" id="UP000663828">
    <property type="component" value="Unassembled WGS sequence"/>
</dbReference>
<comment type="caution">
    <text evidence="1">The sequence shown here is derived from an EMBL/GenBank/DDBJ whole genome shotgun (WGS) entry which is preliminary data.</text>
</comment>
<dbReference type="EMBL" id="CAJNOJ010000730">
    <property type="protein sequence ID" value="CAF1515867.1"/>
    <property type="molecule type" value="Genomic_DNA"/>
</dbReference>
<keyword evidence="3" id="KW-1185">Reference proteome</keyword>
<dbReference type="EMBL" id="CAJNOR010000010">
    <property type="protein sequence ID" value="CAF0749953.1"/>
    <property type="molecule type" value="Genomic_DNA"/>
</dbReference>
<evidence type="ECO:0000313" key="2">
    <source>
        <dbReference type="EMBL" id="CAF1515867.1"/>
    </source>
</evidence>